<reference evidence="1" key="2">
    <citation type="submission" date="2017-11" db="EMBL/GenBank/DDBJ databases">
        <title>Coralsnake Venomics: Analyses of Venom Gland Transcriptomes and Proteomes of Six Brazilian Taxa.</title>
        <authorList>
            <person name="Aird S.D."/>
            <person name="Jorge da Silva N."/>
            <person name="Qiu L."/>
            <person name="Villar-Briones A."/>
            <person name="Aparecida-Saddi V."/>
            <person name="Campos-Telles M.P."/>
            <person name="Grau M."/>
            <person name="Mikheyev A.S."/>
        </authorList>
    </citation>
    <scope>NUCLEOTIDE SEQUENCE</scope>
    <source>
        <tissue evidence="1">Venom_gland</tissue>
    </source>
</reference>
<reference evidence="1" key="1">
    <citation type="submission" date="2017-07" db="EMBL/GenBank/DDBJ databases">
        <authorList>
            <person name="Mikheyev A."/>
            <person name="Grau M."/>
        </authorList>
    </citation>
    <scope>NUCLEOTIDE SEQUENCE</scope>
    <source>
        <tissue evidence="1">Venom_gland</tissue>
    </source>
</reference>
<organism evidence="1">
    <name type="scientific">Micrurus corallinus</name>
    <name type="common">Brazilian coral snake</name>
    <dbReference type="NCBI Taxonomy" id="54390"/>
    <lineage>
        <taxon>Eukaryota</taxon>
        <taxon>Metazoa</taxon>
        <taxon>Chordata</taxon>
        <taxon>Craniata</taxon>
        <taxon>Vertebrata</taxon>
        <taxon>Euteleostomi</taxon>
        <taxon>Lepidosauria</taxon>
        <taxon>Squamata</taxon>
        <taxon>Bifurcata</taxon>
        <taxon>Unidentata</taxon>
        <taxon>Episquamata</taxon>
        <taxon>Toxicofera</taxon>
        <taxon>Serpentes</taxon>
        <taxon>Colubroidea</taxon>
        <taxon>Elapidae</taxon>
        <taxon>Elapinae</taxon>
        <taxon>Micrurus</taxon>
    </lineage>
</organism>
<sequence>MSPPHPLQLKELSIFLSFYLHPGFFFSCNNAIAKLGSAMFSCGKTTHLGINRTHVFEVFICCKDGRFVRSFICQLRRIDLAFKFITLPSSSLNISLAWFS</sequence>
<protein>
    <submittedName>
        <fullName evidence="1">Uncharacterized protein</fullName>
    </submittedName>
</protein>
<name>A0A2D4FPM0_MICCO</name>
<dbReference type="AlphaFoldDB" id="A0A2D4FPM0"/>
<proteinExistence type="predicted"/>
<dbReference type="EMBL" id="IACJ01084403">
    <property type="protein sequence ID" value="LAA49226.1"/>
    <property type="molecule type" value="Transcribed_RNA"/>
</dbReference>
<accession>A0A2D4FPM0</accession>
<evidence type="ECO:0000313" key="1">
    <source>
        <dbReference type="EMBL" id="LAA49226.1"/>
    </source>
</evidence>